<dbReference type="EMBL" id="QUSF01001266">
    <property type="protein sequence ID" value="RLV64146.1"/>
    <property type="molecule type" value="Genomic_DNA"/>
</dbReference>
<dbReference type="OrthoDB" id="9215148at2759"/>
<comment type="caution">
    <text evidence="1">The sequence shown here is derived from an EMBL/GenBank/DDBJ whole genome shotgun (WGS) entry which is preliminary data.</text>
</comment>
<dbReference type="InterPro" id="IPR051320">
    <property type="entry name" value="Viral_Replic_Matur_Polypro"/>
</dbReference>
<dbReference type="PANTHER" id="PTHR33064">
    <property type="entry name" value="POL PROTEIN"/>
    <property type="match status" value="1"/>
</dbReference>
<evidence type="ECO:0000313" key="1">
    <source>
        <dbReference type="EMBL" id="RLV64146.1"/>
    </source>
</evidence>
<organism evidence="1 2">
    <name type="scientific">Chloebia gouldiae</name>
    <name type="common">Gouldian finch</name>
    <name type="synonym">Erythrura gouldiae</name>
    <dbReference type="NCBI Taxonomy" id="44316"/>
    <lineage>
        <taxon>Eukaryota</taxon>
        <taxon>Metazoa</taxon>
        <taxon>Chordata</taxon>
        <taxon>Craniata</taxon>
        <taxon>Vertebrata</taxon>
        <taxon>Euteleostomi</taxon>
        <taxon>Archelosauria</taxon>
        <taxon>Archosauria</taxon>
        <taxon>Dinosauria</taxon>
        <taxon>Saurischia</taxon>
        <taxon>Theropoda</taxon>
        <taxon>Coelurosauria</taxon>
        <taxon>Aves</taxon>
        <taxon>Neognathae</taxon>
        <taxon>Neoaves</taxon>
        <taxon>Telluraves</taxon>
        <taxon>Australaves</taxon>
        <taxon>Passeriformes</taxon>
        <taxon>Passeroidea</taxon>
        <taxon>Passeridae</taxon>
        <taxon>Chloebia</taxon>
    </lineage>
</organism>
<dbReference type="SUPFAM" id="SSF56672">
    <property type="entry name" value="DNA/RNA polymerases"/>
    <property type="match status" value="1"/>
</dbReference>
<gene>
    <name evidence="1" type="ORF">DV515_00017547</name>
</gene>
<evidence type="ECO:0008006" key="3">
    <source>
        <dbReference type="Google" id="ProtNLM"/>
    </source>
</evidence>
<sequence length="215" mass="24351">MDYGLIAKPLYEAQKMQPFTWGKPQEEAFLKLKEALTTAPALGLPDLSKDFQLFAHERLCLALGVLTQFTTTVILIQEARKITMGRHIDVYVPHMVTTVLEQKGDHWLSPSRMMKFQVILMDQDDVTLKTTNLLNPALFLGTPSEENSLEHDCMEVIEHTCAARADLKGVLLEQPDWELFTDGSSFVENRICWICSNNNKYSGRGKSIATKYICP</sequence>
<name>A0A3L8QA12_CHLGU</name>
<dbReference type="Gene3D" id="3.30.70.270">
    <property type="match status" value="1"/>
</dbReference>
<protein>
    <recommendedName>
        <fullName evidence="3">Reverse transcriptase/retrotransposon-derived protein RNase H-like domain-containing protein</fullName>
    </recommendedName>
</protein>
<dbReference type="InterPro" id="IPR043502">
    <property type="entry name" value="DNA/RNA_pol_sf"/>
</dbReference>
<dbReference type="AlphaFoldDB" id="A0A3L8QA12"/>
<evidence type="ECO:0000313" key="2">
    <source>
        <dbReference type="Proteomes" id="UP000276834"/>
    </source>
</evidence>
<dbReference type="InterPro" id="IPR043128">
    <property type="entry name" value="Rev_trsase/Diguanyl_cyclase"/>
</dbReference>
<reference evidence="1 2" key="1">
    <citation type="journal article" date="2018" name="Proc. R. Soc. B">
        <title>A non-coding region near Follistatin controls head colour polymorphism in the Gouldian finch.</title>
        <authorList>
            <person name="Toomey M.B."/>
            <person name="Marques C.I."/>
            <person name="Andrade P."/>
            <person name="Araujo P.M."/>
            <person name="Sabatino S."/>
            <person name="Gazda M.A."/>
            <person name="Afonso S."/>
            <person name="Lopes R.J."/>
            <person name="Corbo J.C."/>
            <person name="Carneiro M."/>
        </authorList>
    </citation>
    <scope>NUCLEOTIDE SEQUENCE [LARGE SCALE GENOMIC DNA]</scope>
    <source>
        <strain evidence="1">Red01</strain>
        <tissue evidence="1">Muscle</tissue>
    </source>
</reference>
<proteinExistence type="predicted"/>
<accession>A0A3L8QA12</accession>
<dbReference type="Proteomes" id="UP000276834">
    <property type="component" value="Unassembled WGS sequence"/>
</dbReference>
<keyword evidence="2" id="KW-1185">Reference proteome</keyword>
<dbReference type="PANTHER" id="PTHR33064:SF36">
    <property type="entry name" value="CCHC-TYPE DOMAIN-CONTAINING PROTEIN"/>
    <property type="match status" value="1"/>
</dbReference>